<dbReference type="InterPro" id="IPR021109">
    <property type="entry name" value="Peptidase_aspartic_dom_sf"/>
</dbReference>
<evidence type="ECO:0000313" key="7">
    <source>
        <dbReference type="RefSeq" id="XP_027121242.1"/>
    </source>
</evidence>
<evidence type="ECO:0000256" key="4">
    <source>
        <dbReference type="ARBA" id="ARBA00022729"/>
    </source>
</evidence>
<keyword evidence="4" id="KW-0732">Signal</keyword>
<dbReference type="InterPro" id="IPR032799">
    <property type="entry name" value="TAXi_C"/>
</dbReference>
<feature type="domain" description="Peptidase A1" evidence="5">
    <location>
        <begin position="63"/>
        <end position="420"/>
    </location>
</feature>
<gene>
    <name evidence="7" type="primary">LOC113738209</name>
</gene>
<dbReference type="SUPFAM" id="SSF50630">
    <property type="entry name" value="Acid proteases"/>
    <property type="match status" value="1"/>
</dbReference>
<dbReference type="GO" id="GO:0004190">
    <property type="term" value="F:aspartic-type endopeptidase activity"/>
    <property type="evidence" value="ECO:0007669"/>
    <property type="project" value="InterPro"/>
</dbReference>
<dbReference type="FunFam" id="2.40.70.10:FF:000041">
    <property type="entry name" value="Basic 7S globulin"/>
    <property type="match status" value="1"/>
</dbReference>
<reference evidence="7" key="2">
    <citation type="submission" date="2025-08" db="UniProtKB">
        <authorList>
            <consortium name="RefSeq"/>
        </authorList>
    </citation>
    <scope>IDENTIFICATION</scope>
    <source>
        <tissue evidence="7">Leaves</tissue>
    </source>
</reference>
<accession>A0A6P6X5T2</accession>
<dbReference type="Proteomes" id="UP001652660">
    <property type="component" value="Chromosome 3e"/>
</dbReference>
<dbReference type="PANTHER" id="PTHR47965:SF46">
    <property type="entry name" value="BASIC 7S GLOBULIN-LIKE"/>
    <property type="match status" value="1"/>
</dbReference>
<dbReference type="InterPro" id="IPR032861">
    <property type="entry name" value="TAXi_N"/>
</dbReference>
<evidence type="ECO:0000259" key="5">
    <source>
        <dbReference type="PROSITE" id="PS51767"/>
    </source>
</evidence>
<keyword evidence="3" id="KW-0964">Secreted</keyword>
<dbReference type="InterPro" id="IPR001461">
    <property type="entry name" value="Aspartic_peptidase_A1"/>
</dbReference>
<dbReference type="AlphaFoldDB" id="A0A6P6X5T2"/>
<comment type="similarity">
    <text evidence="2">Belongs to the peptidase A1 family.</text>
</comment>
<dbReference type="OrthoDB" id="1162128at2759"/>
<dbReference type="PANTHER" id="PTHR47965">
    <property type="entry name" value="ASPARTYL PROTEASE-RELATED"/>
    <property type="match status" value="1"/>
</dbReference>
<keyword evidence="6" id="KW-1185">Reference proteome</keyword>
<dbReference type="RefSeq" id="XP_027121242.1">
    <property type="nucleotide sequence ID" value="XM_027265441.2"/>
</dbReference>
<dbReference type="GeneID" id="113738209"/>
<dbReference type="Pfam" id="PF14543">
    <property type="entry name" value="TAXi_N"/>
    <property type="match status" value="1"/>
</dbReference>
<evidence type="ECO:0000256" key="2">
    <source>
        <dbReference type="ARBA" id="ARBA00007447"/>
    </source>
</evidence>
<dbReference type="GO" id="GO:0006508">
    <property type="term" value="P:proteolysis"/>
    <property type="evidence" value="ECO:0007669"/>
    <property type="project" value="InterPro"/>
</dbReference>
<evidence type="ECO:0000256" key="1">
    <source>
        <dbReference type="ARBA" id="ARBA00004239"/>
    </source>
</evidence>
<dbReference type="PROSITE" id="PS51767">
    <property type="entry name" value="PEPTIDASE_A1"/>
    <property type="match status" value="1"/>
</dbReference>
<organism evidence="6 7">
    <name type="scientific">Coffea arabica</name>
    <name type="common">Arabian coffee</name>
    <dbReference type="NCBI Taxonomy" id="13443"/>
    <lineage>
        <taxon>Eukaryota</taxon>
        <taxon>Viridiplantae</taxon>
        <taxon>Streptophyta</taxon>
        <taxon>Embryophyta</taxon>
        <taxon>Tracheophyta</taxon>
        <taxon>Spermatophyta</taxon>
        <taxon>Magnoliopsida</taxon>
        <taxon>eudicotyledons</taxon>
        <taxon>Gunneridae</taxon>
        <taxon>Pentapetalae</taxon>
        <taxon>asterids</taxon>
        <taxon>lamiids</taxon>
        <taxon>Gentianales</taxon>
        <taxon>Rubiaceae</taxon>
        <taxon>Ixoroideae</taxon>
        <taxon>Gardenieae complex</taxon>
        <taxon>Bertiereae - Coffeeae clade</taxon>
        <taxon>Coffeeae</taxon>
        <taxon>Coffea</taxon>
    </lineage>
</organism>
<dbReference type="GO" id="GO:0005576">
    <property type="term" value="C:extracellular region"/>
    <property type="evidence" value="ECO:0007669"/>
    <property type="project" value="UniProtKB-SubCell"/>
</dbReference>
<sequence>MKAPLSVSLLLSIRLFSSMASNARLLFPLVLICFCTVTIAKEGPFLPNSVILPVTKDIATHQYVTQIYIGDQPLAPTKLVIDITGSSSWIDSAHLLSSSGHPRPFGCFSLQCSLAEANSCTRPSRTSRNTCTLEAENPITNMVTRGELTEDIIAVQVTDGIKTGLASVPHFLFSYVPALLLRGLGDGVKGVLGLGNTRISLPSQVADAFSFQRTFSLCLSSSNGALIAGEIPYVLPHNNDVAKSLMYTPLVFREGSKVQGYYINVKSIKINGKKLSINESLLSVNQEGVGGTKISTTVPSTTMVSTLYNTFIKAYIKAAIGMNMTMAPPVAPFGICFRSEGLEANRDASNVPIIDLVLQSEMVKWRIEGRNSLVQVNDKVMCLGFLDGGSSSKDSVVLGGYQLEDNLLEFKLGTKMLGFSALAMGHTTCSNLRSSYIPREAF</sequence>
<name>A0A6P6X5T2_COFAR</name>
<dbReference type="Pfam" id="PF14541">
    <property type="entry name" value="TAXi_C"/>
    <property type="match status" value="1"/>
</dbReference>
<proteinExistence type="inferred from homology"/>
<dbReference type="Gene3D" id="2.40.70.10">
    <property type="entry name" value="Acid Proteases"/>
    <property type="match status" value="2"/>
</dbReference>
<protein>
    <submittedName>
        <fullName evidence="7">Probable aspartic proteinase GIP2</fullName>
    </submittedName>
</protein>
<reference evidence="6" key="1">
    <citation type="journal article" date="2025" name="Foods">
        <title>Unveiling the Microbial Signatures of Arabica Coffee Cherries: Insights into Ripeness Specific Diversity, Functional Traits, and Implications for Quality and Safety.</title>
        <authorList>
            <consortium name="RefSeq"/>
            <person name="Tenea G.N."/>
            <person name="Cifuentes V."/>
            <person name="Reyes P."/>
            <person name="Cevallos-Vallejos M."/>
        </authorList>
    </citation>
    <scope>NUCLEOTIDE SEQUENCE [LARGE SCALE GENOMIC DNA]</scope>
</reference>
<comment type="subcellular location">
    <subcellularLocation>
        <location evidence="1">Secreted</location>
        <location evidence="1">Extracellular space</location>
    </subcellularLocation>
</comment>
<evidence type="ECO:0000256" key="3">
    <source>
        <dbReference type="ARBA" id="ARBA00022525"/>
    </source>
</evidence>
<evidence type="ECO:0000313" key="6">
    <source>
        <dbReference type="Proteomes" id="UP001652660"/>
    </source>
</evidence>
<dbReference type="InterPro" id="IPR033121">
    <property type="entry name" value="PEPTIDASE_A1"/>
</dbReference>